<dbReference type="InterPro" id="IPR001611">
    <property type="entry name" value="Leu-rich_rpt"/>
</dbReference>
<dbReference type="PANTHER" id="PTHR45712:SF22">
    <property type="entry name" value="INSULIN-LIKE GROWTH FACTOR-BINDING PROTEIN COMPLEX ACID LABILE SUBUNIT"/>
    <property type="match status" value="1"/>
</dbReference>
<evidence type="ECO:0000256" key="1">
    <source>
        <dbReference type="ARBA" id="ARBA00022614"/>
    </source>
</evidence>
<name>A0A1J1I8U8_9DIPT</name>
<keyword evidence="3" id="KW-0175">Coiled coil</keyword>
<evidence type="ECO:0000256" key="2">
    <source>
        <dbReference type="ARBA" id="ARBA00022737"/>
    </source>
</evidence>
<dbReference type="PROSITE" id="PS51450">
    <property type="entry name" value="LRR"/>
    <property type="match status" value="1"/>
</dbReference>
<dbReference type="SMART" id="SM00369">
    <property type="entry name" value="LRR_TYP"/>
    <property type="match status" value="2"/>
</dbReference>
<reference evidence="4 5" key="1">
    <citation type="submission" date="2015-04" db="EMBL/GenBank/DDBJ databases">
        <authorList>
            <person name="Syromyatnikov M.Y."/>
            <person name="Popov V.N."/>
        </authorList>
    </citation>
    <scope>NUCLEOTIDE SEQUENCE [LARGE SCALE GENOMIC DNA]</scope>
</reference>
<organism evidence="4 5">
    <name type="scientific">Clunio marinus</name>
    <dbReference type="NCBI Taxonomy" id="568069"/>
    <lineage>
        <taxon>Eukaryota</taxon>
        <taxon>Metazoa</taxon>
        <taxon>Ecdysozoa</taxon>
        <taxon>Arthropoda</taxon>
        <taxon>Hexapoda</taxon>
        <taxon>Insecta</taxon>
        <taxon>Pterygota</taxon>
        <taxon>Neoptera</taxon>
        <taxon>Endopterygota</taxon>
        <taxon>Diptera</taxon>
        <taxon>Nematocera</taxon>
        <taxon>Chironomoidea</taxon>
        <taxon>Chironomidae</taxon>
        <taxon>Clunio</taxon>
    </lineage>
</organism>
<dbReference type="Proteomes" id="UP000183832">
    <property type="component" value="Unassembled WGS sequence"/>
</dbReference>
<dbReference type="Gene3D" id="3.80.10.10">
    <property type="entry name" value="Ribonuclease Inhibitor"/>
    <property type="match status" value="1"/>
</dbReference>
<dbReference type="SUPFAM" id="SSF52058">
    <property type="entry name" value="L domain-like"/>
    <property type="match status" value="1"/>
</dbReference>
<evidence type="ECO:0000313" key="5">
    <source>
        <dbReference type="Proteomes" id="UP000183832"/>
    </source>
</evidence>
<dbReference type="InterPro" id="IPR050333">
    <property type="entry name" value="SLRP"/>
</dbReference>
<keyword evidence="1" id="KW-0433">Leucine-rich repeat</keyword>
<feature type="coiled-coil region" evidence="3">
    <location>
        <begin position="191"/>
        <end position="242"/>
    </location>
</feature>
<dbReference type="EMBL" id="CVRI01000041">
    <property type="protein sequence ID" value="CRK95382.1"/>
    <property type="molecule type" value="Genomic_DNA"/>
</dbReference>
<accession>A0A1J1I8U8</accession>
<dbReference type="OrthoDB" id="676979at2759"/>
<dbReference type="AlphaFoldDB" id="A0A1J1I8U8"/>
<dbReference type="InterPro" id="IPR032675">
    <property type="entry name" value="LRR_dom_sf"/>
</dbReference>
<protein>
    <submittedName>
        <fullName evidence="4">CLUMA_CG008835, isoform A</fullName>
    </submittedName>
</protein>
<sequence>MGASIGSKNFYICLGSLPRDEDIANITGINGEHLNSRNNADVEAIRLTDDWLTEVPFGIDNFFPNILLFYMTYNPLKTVNSNQLQQFPNLEYLWLHENQIETIEVNAFTYTPALRAIRFSGNKLETIPYNVFQPLYLKVLRMSRNICITDAAETPEDVNKLIAKIDILCSPLGAIMNETLNDLLITHSVNIEDITTMRESFEKSVTELKNENEILKKNLTDLDDTISDLKVLEEAVNNFTSEITGKYSNANITLTMLEDLLKSIASIKTPQNRKMRIVCDACDKIFHDRLKFIKHRCLKYKTRNYKCNLCEKATSKYGPGLKRHIRQSHGEK</sequence>
<keyword evidence="2" id="KW-0677">Repeat</keyword>
<proteinExistence type="predicted"/>
<dbReference type="Gene3D" id="3.30.160.60">
    <property type="entry name" value="Classic Zinc Finger"/>
    <property type="match status" value="1"/>
</dbReference>
<dbReference type="PANTHER" id="PTHR45712">
    <property type="entry name" value="AGAP008170-PA"/>
    <property type="match status" value="1"/>
</dbReference>
<keyword evidence="5" id="KW-1185">Reference proteome</keyword>
<dbReference type="InterPro" id="IPR003591">
    <property type="entry name" value="Leu-rich_rpt_typical-subtyp"/>
</dbReference>
<gene>
    <name evidence="4" type="ORF">CLUMA_CG008835</name>
</gene>
<evidence type="ECO:0000256" key="3">
    <source>
        <dbReference type="SAM" id="Coils"/>
    </source>
</evidence>
<dbReference type="Pfam" id="PF13855">
    <property type="entry name" value="LRR_8"/>
    <property type="match status" value="1"/>
</dbReference>
<evidence type="ECO:0000313" key="4">
    <source>
        <dbReference type="EMBL" id="CRK95382.1"/>
    </source>
</evidence>